<proteinExistence type="predicted"/>
<evidence type="ECO:0000256" key="2">
    <source>
        <dbReference type="SAM" id="Phobius"/>
    </source>
</evidence>
<keyword evidence="2" id="KW-0472">Membrane</keyword>
<evidence type="ECO:0000256" key="1">
    <source>
        <dbReference type="SAM" id="MobiDB-lite"/>
    </source>
</evidence>
<dbReference type="AlphaFoldDB" id="A0A8H4F398"/>
<feature type="compositionally biased region" description="Basic and acidic residues" evidence="1">
    <location>
        <begin position="173"/>
        <end position="183"/>
    </location>
</feature>
<evidence type="ECO:0000313" key="4">
    <source>
        <dbReference type="Proteomes" id="UP000469890"/>
    </source>
</evidence>
<organism evidence="3 4">
    <name type="scientific">Mucor circinelloides f. lusitanicus</name>
    <name type="common">Mucor racemosus var. lusitanicus</name>
    <dbReference type="NCBI Taxonomy" id="29924"/>
    <lineage>
        <taxon>Eukaryota</taxon>
        <taxon>Fungi</taxon>
        <taxon>Fungi incertae sedis</taxon>
        <taxon>Mucoromycota</taxon>
        <taxon>Mucoromycotina</taxon>
        <taxon>Mucoromycetes</taxon>
        <taxon>Mucorales</taxon>
        <taxon>Mucorineae</taxon>
        <taxon>Mucoraceae</taxon>
        <taxon>Mucor</taxon>
    </lineage>
</organism>
<evidence type="ECO:0000313" key="3">
    <source>
        <dbReference type="EMBL" id="KAF1802293.1"/>
    </source>
</evidence>
<dbReference type="EMBL" id="JAAECE010000004">
    <property type="protein sequence ID" value="KAF1802293.1"/>
    <property type="molecule type" value="Genomic_DNA"/>
</dbReference>
<gene>
    <name evidence="3" type="ORF">FB192DRAFT_1377361</name>
</gene>
<protein>
    <submittedName>
        <fullName evidence="3">Uncharacterized protein</fullName>
    </submittedName>
</protein>
<dbReference type="Proteomes" id="UP000469890">
    <property type="component" value="Unassembled WGS sequence"/>
</dbReference>
<comment type="caution">
    <text evidence="3">The sequence shown here is derived from an EMBL/GenBank/DDBJ whole genome shotgun (WGS) entry which is preliminary data.</text>
</comment>
<keyword evidence="2" id="KW-1133">Transmembrane helix</keyword>
<accession>A0A8H4F398</accession>
<reference evidence="3 4" key="1">
    <citation type="submission" date="2019-09" db="EMBL/GenBank/DDBJ databases">
        <authorList>
            <consortium name="DOE Joint Genome Institute"/>
            <person name="Mondo S.J."/>
            <person name="Navarro-Mendoza M.I."/>
            <person name="Perez-Arques C."/>
            <person name="Panchal S."/>
            <person name="Nicolas F.E."/>
            <person name="Ganguly P."/>
            <person name="Pangilinan J."/>
            <person name="Grigoriev I."/>
            <person name="Heitman J."/>
            <person name="Sanya K."/>
            <person name="Garre V."/>
        </authorList>
    </citation>
    <scope>NUCLEOTIDE SEQUENCE [LARGE SCALE GENOMIC DNA]</scope>
    <source>
        <strain evidence="3 4">MU402</strain>
    </source>
</reference>
<name>A0A8H4F398_MUCCL</name>
<keyword evidence="2" id="KW-0812">Transmembrane</keyword>
<feature type="region of interest" description="Disordered" evidence="1">
    <location>
        <begin position="131"/>
        <end position="187"/>
    </location>
</feature>
<sequence length="390" mass="44491">MASFFFEDYQFPCELYNRETGDFTTPIRTLLDFAPHILQELPKSEKEQKPINSTAEDSWTKNFVPTSYLGSLLTSERTRAITEFVIRCGTEYMQRTSEKKYEEEKFKEFEREYKRERRRRRRENNRGWFFNRNQQESSSSESEDEEEMERERLKQKMKQEEKKKKKEQQKQAAKKDDSKEEKQVLGPSVTAETLAKSAAAASVLSLSLYSTYQASVKFSEVSFHNQLEMLMAQVQSILQSTEVWIEEHDKMQDKIPNRVRTDVIQLKQLLDLLVRLDPRSNKRLEATGWGVGAFGGLSALGGVALGSAAVATGGAALAIGGALVMISSKASGKSHLGARLLLENQVRERVASCQNSNKEREEVIREGMTVKKEQPEIGEKRYTASVSVLE</sequence>
<feature type="compositionally biased region" description="Basic and acidic residues" evidence="1">
    <location>
        <begin position="149"/>
        <end position="162"/>
    </location>
</feature>
<feature type="transmembrane region" description="Helical" evidence="2">
    <location>
        <begin position="303"/>
        <end position="326"/>
    </location>
</feature>